<dbReference type="AlphaFoldDB" id="A0A317PXD7"/>
<dbReference type="EMBL" id="QGTS01000008">
    <property type="protein sequence ID" value="PWW07766.1"/>
    <property type="molecule type" value="Genomic_DNA"/>
</dbReference>
<protein>
    <submittedName>
        <fullName evidence="3">Oxygen tolerance protein BatD</fullName>
    </submittedName>
</protein>
<keyword evidence="1" id="KW-1133">Transmembrane helix</keyword>
<gene>
    <name evidence="3" type="ORF">DES37_108194</name>
</gene>
<evidence type="ECO:0000256" key="2">
    <source>
        <dbReference type="SAM" id="SignalP"/>
    </source>
</evidence>
<feature type="transmembrane region" description="Helical" evidence="1">
    <location>
        <begin position="283"/>
        <end position="303"/>
    </location>
</feature>
<keyword evidence="2" id="KW-0732">Signal</keyword>
<evidence type="ECO:0000256" key="1">
    <source>
        <dbReference type="SAM" id="Phobius"/>
    </source>
</evidence>
<keyword evidence="1" id="KW-0472">Membrane</keyword>
<feature type="signal peptide" evidence="2">
    <location>
        <begin position="1"/>
        <end position="18"/>
    </location>
</feature>
<evidence type="ECO:0000313" key="3">
    <source>
        <dbReference type="EMBL" id="PWW07766.1"/>
    </source>
</evidence>
<reference evidence="3 4" key="1">
    <citation type="submission" date="2018-05" db="EMBL/GenBank/DDBJ databases">
        <title>Genomic Encyclopedia of Type Strains, Phase IV (KMG-IV): sequencing the most valuable type-strain genomes for metagenomic binning, comparative biology and taxonomic classification.</title>
        <authorList>
            <person name="Goeker M."/>
        </authorList>
    </citation>
    <scope>NUCLEOTIDE SEQUENCE [LARGE SCALE GENOMIC DNA]</scope>
    <source>
        <strain evidence="3 4">DSM 19579</strain>
    </source>
</reference>
<keyword evidence="1" id="KW-0812">Transmembrane</keyword>
<evidence type="ECO:0000313" key="4">
    <source>
        <dbReference type="Proteomes" id="UP000246744"/>
    </source>
</evidence>
<comment type="caution">
    <text evidence="3">The sequence shown here is derived from an EMBL/GenBank/DDBJ whole genome shotgun (WGS) entry which is preliminary data.</text>
</comment>
<accession>A0A317PXD7</accession>
<sequence length="340" mass="37544">MKKILLWLLLCLAGCAQAATEITRELVAPDQLVPGQPARVVVTWWTDGWFNPPPQWPAPMPVENGMLLTETEPNQLLSRRRGNTTWSGVRMSRQVVAFDGGNLVLPAISITQPSLQEGPTTAALPALTQPVHWPAGVEQPDRFLPASQLALQQHWQLYRATEDGELHVGDVVERQVTLRAQGIIPAQVPPLLFAVAGTDTQRLAPQSRVLTQGRGDVTGIEYVERLRYQPQQSGSLTAPDVVLRWWDTATQRWQEARLPGKTWDFSPARAAGAETALRAGVPLPWGMLAAWLAVILAGALAAWKGRLLLIRLGKALGYRWQAFWGEVPLPGKIPSHRRIK</sequence>
<dbReference type="Proteomes" id="UP000246744">
    <property type="component" value="Unassembled WGS sequence"/>
</dbReference>
<keyword evidence="4" id="KW-1185">Reference proteome</keyword>
<proteinExistence type="predicted"/>
<name>A0A317PXD7_9ENTR</name>
<organism evidence="3 4">
    <name type="scientific">Mangrovibacter plantisponsor</name>
    <dbReference type="NCBI Taxonomy" id="451513"/>
    <lineage>
        <taxon>Bacteria</taxon>
        <taxon>Pseudomonadati</taxon>
        <taxon>Pseudomonadota</taxon>
        <taxon>Gammaproteobacteria</taxon>
        <taxon>Enterobacterales</taxon>
        <taxon>Enterobacteriaceae</taxon>
        <taxon>Mangrovibacter</taxon>
    </lineage>
</organism>
<feature type="chain" id="PRO_5016275720" evidence="2">
    <location>
        <begin position="19"/>
        <end position="340"/>
    </location>
</feature>
<dbReference type="RefSeq" id="WP_110026438.1">
    <property type="nucleotide sequence ID" value="NZ_QGTS01000008.1"/>
</dbReference>
<dbReference type="OrthoDB" id="5293418at2"/>